<dbReference type="InterPro" id="IPR003851">
    <property type="entry name" value="Znf_Dof"/>
</dbReference>
<accession>A0A7J7MM35</accession>
<dbReference type="PANTHER" id="PTHR31992:SF141">
    <property type="entry name" value="DOF ZINC FINGER PROTEIN DOF1.4"/>
    <property type="match status" value="1"/>
</dbReference>
<evidence type="ECO:0000256" key="8">
    <source>
        <dbReference type="PROSITE-ProRule" id="PRU00071"/>
    </source>
</evidence>
<comment type="caution">
    <text evidence="12">The sequence shown here is derived from an EMBL/GenBank/DDBJ whole genome shotgun (WGS) entry which is preliminary data.</text>
</comment>
<proteinExistence type="predicted"/>
<keyword evidence="4 9" id="KW-0805">Transcription regulation</keyword>
<dbReference type="GO" id="GO:0005634">
    <property type="term" value="C:nucleus"/>
    <property type="evidence" value="ECO:0007669"/>
    <property type="project" value="UniProtKB-SubCell"/>
</dbReference>
<evidence type="ECO:0000259" key="11">
    <source>
        <dbReference type="PROSITE" id="PS50884"/>
    </source>
</evidence>
<gene>
    <name evidence="12" type="ORF">GIB67_039195</name>
</gene>
<dbReference type="GO" id="GO:0008270">
    <property type="term" value="F:zinc ion binding"/>
    <property type="evidence" value="ECO:0007669"/>
    <property type="project" value="UniProtKB-KW"/>
</dbReference>
<name>A0A7J7MM35_9MAGN</name>
<evidence type="ECO:0000256" key="6">
    <source>
        <dbReference type="ARBA" id="ARBA00023163"/>
    </source>
</evidence>
<dbReference type="EMBL" id="JACGCM010001398">
    <property type="protein sequence ID" value="KAF6155864.1"/>
    <property type="molecule type" value="Genomic_DNA"/>
</dbReference>
<comment type="function">
    <text evidence="9">Transcription factor that binds specifically to a 5'-AA[AG]G-3' consensus core sequence.</text>
</comment>
<keyword evidence="3 9" id="KW-0862">Zinc</keyword>
<evidence type="ECO:0000256" key="2">
    <source>
        <dbReference type="ARBA" id="ARBA00022771"/>
    </source>
</evidence>
<evidence type="ECO:0000256" key="7">
    <source>
        <dbReference type="ARBA" id="ARBA00023242"/>
    </source>
</evidence>
<keyword evidence="1 9" id="KW-0479">Metal-binding</keyword>
<keyword evidence="13" id="KW-1185">Reference proteome</keyword>
<dbReference type="AlphaFoldDB" id="A0A7J7MM35"/>
<keyword evidence="2 8" id="KW-0863">Zinc-finger</keyword>
<keyword evidence="6 9" id="KW-0804">Transcription</keyword>
<evidence type="ECO:0000256" key="1">
    <source>
        <dbReference type="ARBA" id="ARBA00022723"/>
    </source>
</evidence>
<dbReference type="GO" id="GO:0003677">
    <property type="term" value="F:DNA binding"/>
    <property type="evidence" value="ECO:0007669"/>
    <property type="project" value="UniProtKB-UniRule"/>
</dbReference>
<evidence type="ECO:0000256" key="4">
    <source>
        <dbReference type="ARBA" id="ARBA00023015"/>
    </source>
</evidence>
<protein>
    <recommendedName>
        <fullName evidence="9">Dof zinc finger protein</fullName>
    </recommendedName>
</protein>
<sequence>MDFTEKTLGELSSKTKKTGKNSSPGSSLGMNFECEDGEGECEDGDAIPLYAQFIDGNHPPGQKFDKKRRSLNTSFDQIMYATTKISESFNESVTMKIKEKEDNKVYGKSRRETKDELARTKLESLRLYKEHAENVIRKQEMQVMSIDTSIMDSKNARYYELMKSEILAKIETRIRGQGSSSSIGGGICNASGDLDSHLASQVRVIQVHNLSPFAQLIPEARAIHVCHHTCRKHTIVDPSRKDNIILCTAKEHYITIDESGMIMASNDRVMEKQGQDQPQPVQQQPQPVLKCPRCDSSNTKFCYYNNYSLSQPRHFCKACKRYWTRGGTLRNVPVGGGYRKNKRVKRPTNTSEVASSSLTSNPKPNQHSHQISAMSSLFYNLPNDHLSSYSSSTSHHPFHGFCSSTSSENTLPISYTSNIGNNQAKLSAAMGLYFPNDAHYENYGVGAGFNHPTQIQEMGTTSNSLLSNFSLLGSLSSSYAIASSLEKRKLIEDDLKESRPSTSSHMQALLPFEDLQVSGDRGVGIVRREDKMGDQGVLNACPNQIELNVSSSLPFYWNPTSDSAWPDSTNYGSSGTSLI</sequence>
<organism evidence="12 13">
    <name type="scientific">Kingdonia uniflora</name>
    <dbReference type="NCBI Taxonomy" id="39325"/>
    <lineage>
        <taxon>Eukaryota</taxon>
        <taxon>Viridiplantae</taxon>
        <taxon>Streptophyta</taxon>
        <taxon>Embryophyta</taxon>
        <taxon>Tracheophyta</taxon>
        <taxon>Spermatophyta</taxon>
        <taxon>Magnoliopsida</taxon>
        <taxon>Ranunculales</taxon>
        <taxon>Circaeasteraceae</taxon>
        <taxon>Kingdonia</taxon>
    </lineage>
</organism>
<evidence type="ECO:0000256" key="5">
    <source>
        <dbReference type="ARBA" id="ARBA00023125"/>
    </source>
</evidence>
<evidence type="ECO:0000256" key="9">
    <source>
        <dbReference type="RuleBase" id="RU369094"/>
    </source>
</evidence>
<dbReference type="OrthoDB" id="1927254at2759"/>
<dbReference type="PANTHER" id="PTHR31992">
    <property type="entry name" value="DOF ZINC FINGER PROTEIN DOF1.4-RELATED"/>
    <property type="match status" value="1"/>
</dbReference>
<keyword evidence="7 8" id="KW-0539">Nucleus</keyword>
<dbReference type="PROSITE" id="PS50884">
    <property type="entry name" value="ZF_DOF_2"/>
    <property type="match status" value="1"/>
</dbReference>
<reference evidence="12 13" key="1">
    <citation type="journal article" date="2020" name="IScience">
        <title>Genome Sequencing of the Endangered Kingdonia uniflora (Circaeasteraceae, Ranunculales) Reveals Potential Mechanisms of Evolutionary Specialization.</title>
        <authorList>
            <person name="Sun Y."/>
            <person name="Deng T."/>
            <person name="Zhang A."/>
            <person name="Moore M.J."/>
            <person name="Landis J.B."/>
            <person name="Lin N."/>
            <person name="Zhang H."/>
            <person name="Zhang X."/>
            <person name="Huang J."/>
            <person name="Zhang X."/>
            <person name="Sun H."/>
            <person name="Wang H."/>
        </authorList>
    </citation>
    <scope>NUCLEOTIDE SEQUENCE [LARGE SCALE GENOMIC DNA]</scope>
    <source>
        <strain evidence="12">TB1705</strain>
        <tissue evidence="12">Leaf</tissue>
    </source>
</reference>
<feature type="compositionally biased region" description="Polar residues" evidence="10">
    <location>
        <begin position="347"/>
        <end position="369"/>
    </location>
</feature>
<feature type="domain" description="Dof-type" evidence="11">
    <location>
        <begin position="289"/>
        <end position="343"/>
    </location>
</feature>
<evidence type="ECO:0000313" key="13">
    <source>
        <dbReference type="Proteomes" id="UP000541444"/>
    </source>
</evidence>
<evidence type="ECO:0000256" key="3">
    <source>
        <dbReference type="ARBA" id="ARBA00022833"/>
    </source>
</evidence>
<feature type="region of interest" description="Disordered" evidence="10">
    <location>
        <begin position="1"/>
        <end position="39"/>
    </location>
</feature>
<dbReference type="Pfam" id="PF02701">
    <property type="entry name" value="Zn_ribbon_Dof"/>
    <property type="match status" value="1"/>
</dbReference>
<feature type="region of interest" description="Disordered" evidence="10">
    <location>
        <begin position="334"/>
        <end position="369"/>
    </location>
</feature>
<evidence type="ECO:0000256" key="10">
    <source>
        <dbReference type="SAM" id="MobiDB-lite"/>
    </source>
</evidence>
<dbReference type="GO" id="GO:0003700">
    <property type="term" value="F:DNA-binding transcription factor activity"/>
    <property type="evidence" value="ECO:0007669"/>
    <property type="project" value="UniProtKB-UniRule"/>
</dbReference>
<dbReference type="PROSITE" id="PS01361">
    <property type="entry name" value="ZF_DOF_1"/>
    <property type="match status" value="1"/>
</dbReference>
<comment type="subcellular location">
    <subcellularLocation>
        <location evidence="8 9">Nucleus</location>
    </subcellularLocation>
</comment>
<dbReference type="Proteomes" id="UP000541444">
    <property type="component" value="Unassembled WGS sequence"/>
</dbReference>
<dbReference type="InterPro" id="IPR045174">
    <property type="entry name" value="Dof"/>
</dbReference>
<keyword evidence="5 8" id="KW-0238">DNA-binding</keyword>
<evidence type="ECO:0000313" key="12">
    <source>
        <dbReference type="EMBL" id="KAF6155864.1"/>
    </source>
</evidence>